<organism evidence="1 2">
    <name type="scientific">Eumeta variegata</name>
    <name type="common">Bagworm moth</name>
    <name type="synonym">Eumeta japonica</name>
    <dbReference type="NCBI Taxonomy" id="151549"/>
    <lineage>
        <taxon>Eukaryota</taxon>
        <taxon>Metazoa</taxon>
        <taxon>Ecdysozoa</taxon>
        <taxon>Arthropoda</taxon>
        <taxon>Hexapoda</taxon>
        <taxon>Insecta</taxon>
        <taxon>Pterygota</taxon>
        <taxon>Neoptera</taxon>
        <taxon>Endopterygota</taxon>
        <taxon>Lepidoptera</taxon>
        <taxon>Glossata</taxon>
        <taxon>Ditrysia</taxon>
        <taxon>Tineoidea</taxon>
        <taxon>Psychidae</taxon>
        <taxon>Oiketicinae</taxon>
        <taxon>Eumeta</taxon>
    </lineage>
</organism>
<accession>A0A4C1U7B7</accession>
<dbReference type="Proteomes" id="UP000299102">
    <property type="component" value="Unassembled WGS sequence"/>
</dbReference>
<sequence>MRIAADESLQFSSANVLIENRRRLDEKVFYNFEDFSAPNRDVNFRFQSHMCPQKYMTFFENVQHILLDPARSQAQYGESFNWFNYLKVQEESLMREGSGFTSYRISLRGEFELKKKRITY</sequence>
<gene>
    <name evidence="1" type="ORF">EVAR_6806_1</name>
</gene>
<protein>
    <submittedName>
        <fullName evidence="1">Uncharacterized protein</fullName>
    </submittedName>
</protein>
<evidence type="ECO:0000313" key="2">
    <source>
        <dbReference type="Proteomes" id="UP000299102"/>
    </source>
</evidence>
<name>A0A4C1U7B7_EUMVA</name>
<keyword evidence="2" id="KW-1185">Reference proteome</keyword>
<evidence type="ECO:0000313" key="1">
    <source>
        <dbReference type="EMBL" id="GBP21834.1"/>
    </source>
</evidence>
<dbReference type="EMBL" id="BGZK01000133">
    <property type="protein sequence ID" value="GBP21834.1"/>
    <property type="molecule type" value="Genomic_DNA"/>
</dbReference>
<reference evidence="1 2" key="1">
    <citation type="journal article" date="2019" name="Commun. Biol.">
        <title>The bagworm genome reveals a unique fibroin gene that provides high tensile strength.</title>
        <authorList>
            <person name="Kono N."/>
            <person name="Nakamura H."/>
            <person name="Ohtoshi R."/>
            <person name="Tomita M."/>
            <person name="Numata K."/>
            <person name="Arakawa K."/>
        </authorList>
    </citation>
    <scope>NUCLEOTIDE SEQUENCE [LARGE SCALE GENOMIC DNA]</scope>
</reference>
<comment type="caution">
    <text evidence="1">The sequence shown here is derived from an EMBL/GenBank/DDBJ whole genome shotgun (WGS) entry which is preliminary data.</text>
</comment>
<proteinExistence type="predicted"/>
<dbReference type="AlphaFoldDB" id="A0A4C1U7B7"/>